<dbReference type="EMBL" id="BCMG01000002">
    <property type="protein sequence ID" value="GAX00471.1"/>
    <property type="molecule type" value="Genomic_DNA"/>
</dbReference>
<dbReference type="NCBIfam" id="TIGR00738">
    <property type="entry name" value="rrf2_super"/>
    <property type="match status" value="1"/>
</dbReference>
<evidence type="ECO:0000313" key="3">
    <source>
        <dbReference type="Proteomes" id="UP000198402"/>
    </source>
</evidence>
<dbReference type="GO" id="GO:0005829">
    <property type="term" value="C:cytosol"/>
    <property type="evidence" value="ECO:0007669"/>
    <property type="project" value="TreeGrafter"/>
</dbReference>
<dbReference type="GO" id="GO:0003700">
    <property type="term" value="F:DNA-binding transcription factor activity"/>
    <property type="evidence" value="ECO:0007669"/>
    <property type="project" value="TreeGrafter"/>
</dbReference>
<keyword evidence="3" id="KW-1185">Reference proteome</keyword>
<dbReference type="InterPro" id="IPR011991">
    <property type="entry name" value="ArsR-like_HTH"/>
</dbReference>
<organism evidence="2 3">
    <name type="scientific">Secundilactobacillus silagei JCM 19001</name>
    <dbReference type="NCBI Taxonomy" id="1302250"/>
    <lineage>
        <taxon>Bacteria</taxon>
        <taxon>Bacillati</taxon>
        <taxon>Bacillota</taxon>
        <taxon>Bacilli</taxon>
        <taxon>Lactobacillales</taxon>
        <taxon>Lactobacillaceae</taxon>
        <taxon>Secundilactobacillus</taxon>
    </lineage>
</organism>
<dbReference type="InterPro" id="IPR036388">
    <property type="entry name" value="WH-like_DNA-bd_sf"/>
</dbReference>
<dbReference type="InterPro" id="IPR036390">
    <property type="entry name" value="WH_DNA-bd_sf"/>
</dbReference>
<sequence length="128" mass="14422">MKFTQATNMGLHVMTYLVQKQSQQNTSIKELADRFQVSPTYLSKILTRLTKANLIASVPGVKGGYRIAQQPDKITFAMIIEALDGRPDYQDALEGAGEQCEIAATIQAAEEQMWQYLENKRLIDLKQI</sequence>
<dbReference type="Proteomes" id="UP000198402">
    <property type="component" value="Unassembled WGS sequence"/>
</dbReference>
<dbReference type="PANTHER" id="PTHR33221:SF9">
    <property type="entry name" value="RRF2 FAMILY PROTEIN"/>
    <property type="match status" value="1"/>
</dbReference>
<dbReference type="SUPFAM" id="SSF46785">
    <property type="entry name" value="Winged helix' DNA-binding domain"/>
    <property type="match status" value="1"/>
</dbReference>
<dbReference type="STRING" id="1302250.GCA_001313225_02922"/>
<keyword evidence="1" id="KW-0238">DNA-binding</keyword>
<dbReference type="OrthoDB" id="9808360at2"/>
<accession>A0A1Z5IGB6</accession>
<dbReference type="CDD" id="cd00090">
    <property type="entry name" value="HTH_ARSR"/>
    <property type="match status" value="1"/>
</dbReference>
<protein>
    <submittedName>
        <fullName evidence="2">Rrf2 family transcriptional regulator</fullName>
    </submittedName>
</protein>
<proteinExistence type="predicted"/>
<gene>
    <name evidence="2" type="ORF">IWT126_00486</name>
</gene>
<comment type="caution">
    <text evidence="2">The sequence shown here is derived from an EMBL/GenBank/DDBJ whole genome shotgun (WGS) entry which is preliminary data.</text>
</comment>
<dbReference type="AlphaFoldDB" id="A0A1Z5IGB6"/>
<dbReference type="InterPro" id="IPR000944">
    <property type="entry name" value="Tscrpt_reg_Rrf2"/>
</dbReference>
<evidence type="ECO:0000313" key="2">
    <source>
        <dbReference type="EMBL" id="GAX00471.1"/>
    </source>
</evidence>
<dbReference type="PROSITE" id="PS51197">
    <property type="entry name" value="HTH_RRF2_2"/>
    <property type="match status" value="1"/>
</dbReference>
<dbReference type="PANTHER" id="PTHR33221">
    <property type="entry name" value="WINGED HELIX-TURN-HELIX TRANSCRIPTIONAL REGULATOR, RRF2 FAMILY"/>
    <property type="match status" value="1"/>
</dbReference>
<evidence type="ECO:0000256" key="1">
    <source>
        <dbReference type="ARBA" id="ARBA00023125"/>
    </source>
</evidence>
<dbReference type="GO" id="GO:0003677">
    <property type="term" value="F:DNA binding"/>
    <property type="evidence" value="ECO:0007669"/>
    <property type="project" value="UniProtKB-KW"/>
</dbReference>
<name>A0A1Z5IGB6_9LACO</name>
<dbReference type="RefSeq" id="WP_089136203.1">
    <property type="nucleotide sequence ID" value="NZ_BCMG01000002.1"/>
</dbReference>
<dbReference type="Gene3D" id="1.10.10.10">
    <property type="entry name" value="Winged helix-like DNA-binding domain superfamily/Winged helix DNA-binding domain"/>
    <property type="match status" value="1"/>
</dbReference>
<reference evidence="2 3" key="1">
    <citation type="submission" date="2015-11" db="EMBL/GenBank/DDBJ databases">
        <title>Draft genome sequences of new species of the genus Lactobacillus isolated from orchardgrass silage.</title>
        <authorList>
            <person name="Tohno M."/>
            <person name="Tanizawa Y."/>
            <person name="Arita M."/>
        </authorList>
    </citation>
    <scope>NUCLEOTIDE SEQUENCE [LARGE SCALE GENOMIC DNA]</scope>
    <source>
        <strain evidence="2 3">IWT126</strain>
    </source>
</reference>
<dbReference type="Pfam" id="PF02082">
    <property type="entry name" value="Rrf2"/>
    <property type="match status" value="1"/>
</dbReference>